<dbReference type="STRING" id="5627.A0A1C7M4X0"/>
<dbReference type="PANTHER" id="PTHR28096:SF1">
    <property type="entry name" value="PROTEIN FAF1"/>
    <property type="match status" value="1"/>
</dbReference>
<evidence type="ECO:0008006" key="4">
    <source>
        <dbReference type="Google" id="ProtNLM"/>
    </source>
</evidence>
<organism evidence="2 3">
    <name type="scientific">Grifola frondosa</name>
    <name type="common">Maitake</name>
    <name type="synonym">Polyporus frondosus</name>
    <dbReference type="NCBI Taxonomy" id="5627"/>
    <lineage>
        <taxon>Eukaryota</taxon>
        <taxon>Fungi</taxon>
        <taxon>Dikarya</taxon>
        <taxon>Basidiomycota</taxon>
        <taxon>Agaricomycotina</taxon>
        <taxon>Agaricomycetes</taxon>
        <taxon>Polyporales</taxon>
        <taxon>Grifolaceae</taxon>
        <taxon>Grifola</taxon>
    </lineage>
</organism>
<feature type="region of interest" description="Disordered" evidence="1">
    <location>
        <begin position="13"/>
        <end position="96"/>
    </location>
</feature>
<dbReference type="OMA" id="IQMEVTD"/>
<sequence>MADDQQDLLRILEAHGQQFLESFPSPALNGKRKTEEEEGKKEGKRKRQKTELDQNKSDESEAEWTGFDSILSDDEVGEEEEDDPGDEDDQFVYETHLHQPDVVVFSDVQVGSSSKSVKAQMKAFMSSKVTKLTQDVRVNPSNGGVSEEDDDELTNAQNDALLHRLVHTQILSGSLKPDLDLKPAQRRKALAGRVLEASGKAKLGKGENAVRSAERNRAAQHVREGILEKQKERNRKELEEAKHMGNYHPTLKGLFDASASKTRNKKREKGLKLGVGSFKGGILRLGRNEIEAAERGSFGGRSRGSHRRGGKR</sequence>
<feature type="region of interest" description="Disordered" evidence="1">
    <location>
        <begin position="249"/>
        <end position="272"/>
    </location>
</feature>
<feature type="compositionally biased region" description="Basic and acidic residues" evidence="1">
    <location>
        <begin position="49"/>
        <end position="59"/>
    </location>
</feature>
<protein>
    <recommendedName>
        <fullName evidence="4">Protein FAF1</fullName>
    </recommendedName>
</protein>
<feature type="compositionally biased region" description="Acidic residues" evidence="1">
    <location>
        <begin position="71"/>
        <end position="91"/>
    </location>
</feature>
<evidence type="ECO:0000313" key="2">
    <source>
        <dbReference type="EMBL" id="OBZ71798.1"/>
    </source>
</evidence>
<dbReference type="AlphaFoldDB" id="A0A1C7M4X0"/>
<dbReference type="GO" id="GO:0005730">
    <property type="term" value="C:nucleolus"/>
    <property type="evidence" value="ECO:0007669"/>
    <property type="project" value="TreeGrafter"/>
</dbReference>
<evidence type="ECO:0000313" key="3">
    <source>
        <dbReference type="Proteomes" id="UP000092993"/>
    </source>
</evidence>
<dbReference type="OrthoDB" id="5556956at2759"/>
<feature type="region of interest" description="Disordered" evidence="1">
    <location>
        <begin position="289"/>
        <end position="312"/>
    </location>
</feature>
<dbReference type="Proteomes" id="UP000092993">
    <property type="component" value="Unassembled WGS sequence"/>
</dbReference>
<accession>A0A1C7M4X0</accession>
<feature type="compositionally biased region" description="Basic residues" evidence="1">
    <location>
        <begin position="303"/>
        <end position="312"/>
    </location>
</feature>
<name>A0A1C7M4X0_GRIFR</name>
<gene>
    <name evidence="2" type="ORF">A0H81_08291</name>
</gene>
<keyword evidence="3" id="KW-1185">Reference proteome</keyword>
<comment type="caution">
    <text evidence="2">The sequence shown here is derived from an EMBL/GenBank/DDBJ whole genome shotgun (WGS) entry which is preliminary data.</text>
</comment>
<dbReference type="InterPro" id="IPR053030">
    <property type="entry name" value="Ribosomal_biogenesis_FAF1-like"/>
</dbReference>
<dbReference type="GO" id="GO:0000462">
    <property type="term" value="P:maturation of SSU-rRNA from tricistronic rRNA transcript (SSU-rRNA, 5.8S rRNA, LSU-rRNA)"/>
    <property type="evidence" value="ECO:0007669"/>
    <property type="project" value="TreeGrafter"/>
</dbReference>
<reference evidence="2 3" key="1">
    <citation type="submission" date="2016-03" db="EMBL/GenBank/DDBJ databases">
        <title>Whole genome sequencing of Grifola frondosa 9006-11.</title>
        <authorList>
            <person name="Min B."/>
            <person name="Park H."/>
            <person name="Kim J.-G."/>
            <person name="Cho H."/>
            <person name="Oh Y.-L."/>
            <person name="Kong W.-S."/>
            <person name="Choi I.-G."/>
        </authorList>
    </citation>
    <scope>NUCLEOTIDE SEQUENCE [LARGE SCALE GENOMIC DNA]</scope>
    <source>
        <strain evidence="2 3">9006-11</strain>
    </source>
</reference>
<dbReference type="EMBL" id="LUGG01000010">
    <property type="protein sequence ID" value="OBZ71798.1"/>
    <property type="molecule type" value="Genomic_DNA"/>
</dbReference>
<dbReference type="PANTHER" id="PTHR28096">
    <property type="entry name" value="PROTEIN FAF1"/>
    <property type="match status" value="1"/>
</dbReference>
<proteinExistence type="predicted"/>
<evidence type="ECO:0000256" key="1">
    <source>
        <dbReference type="SAM" id="MobiDB-lite"/>
    </source>
</evidence>
<feature type="compositionally biased region" description="Basic and acidic residues" evidence="1">
    <location>
        <begin position="32"/>
        <end position="41"/>
    </location>
</feature>